<proteinExistence type="predicted"/>
<reference evidence="1 2" key="1">
    <citation type="submission" date="2016-07" db="EMBL/GenBank/DDBJ databases">
        <title>Pervasive Adenine N6-methylation of Active Genes in Fungi.</title>
        <authorList>
            <consortium name="DOE Joint Genome Institute"/>
            <person name="Mondo S.J."/>
            <person name="Dannebaum R.O."/>
            <person name="Kuo R.C."/>
            <person name="Labutti K."/>
            <person name="Haridas S."/>
            <person name="Kuo A."/>
            <person name="Salamov A."/>
            <person name="Ahrendt S.R."/>
            <person name="Lipzen A."/>
            <person name="Sullivan W."/>
            <person name="Andreopoulos W.B."/>
            <person name="Clum A."/>
            <person name="Lindquist E."/>
            <person name="Daum C."/>
            <person name="Ramamoorthy G.K."/>
            <person name="Gryganskyi A."/>
            <person name="Culley D."/>
            <person name="Magnuson J.K."/>
            <person name="James T.Y."/>
            <person name="O'Malley M.A."/>
            <person name="Stajich J.E."/>
            <person name="Spatafora J.W."/>
            <person name="Visel A."/>
            <person name="Grigoriev I.V."/>
        </authorList>
    </citation>
    <scope>NUCLEOTIDE SEQUENCE [LARGE SCALE GENOMIC DNA]</scope>
    <source>
        <strain evidence="1 2">PL171</strain>
    </source>
</reference>
<dbReference type="Proteomes" id="UP000193411">
    <property type="component" value="Unassembled WGS sequence"/>
</dbReference>
<organism evidence="1 2">
    <name type="scientific">Catenaria anguillulae PL171</name>
    <dbReference type="NCBI Taxonomy" id="765915"/>
    <lineage>
        <taxon>Eukaryota</taxon>
        <taxon>Fungi</taxon>
        <taxon>Fungi incertae sedis</taxon>
        <taxon>Blastocladiomycota</taxon>
        <taxon>Blastocladiomycetes</taxon>
        <taxon>Blastocladiales</taxon>
        <taxon>Catenariaceae</taxon>
        <taxon>Catenaria</taxon>
    </lineage>
</organism>
<evidence type="ECO:0000313" key="1">
    <source>
        <dbReference type="EMBL" id="ORZ39445.1"/>
    </source>
</evidence>
<feature type="non-terminal residue" evidence="1">
    <location>
        <position position="543"/>
    </location>
</feature>
<sequence length="543" mass="61488">ISLLSDIIKLHPVPDMLLTLTCDPLAWIQSLDDTLVDMSPKALVHTILALPFTKPDWMDERSVLESIQNSRTRNDMLHALIRFGHMLVLALRGESGEKGSTFEEKMNWLLKVLLDGLGGTFSLSSSIIALLNQLVADAESLESPELTAVAAQLAPLISTKAMKTGPPMAIFPDIVPPFIASFVKRKNDPVKLANAQELKFVNNLVEQDMTMASLEGIWVQLDSETDRLVMPTQVGVQEQALDETLISCAPGILDISLNAVTWSGLERDANAATAVFQPALVLHFPLIQRFSIGRVMDATALPYASHTLHTVAGNLKRDETMMIKAFYMTIFTADQTLRFYPFYDNEIYRIVDIVSNATGLTPFKEGQFVKYTVAKQLQVTRHHILDHLLQRHGHPWIDHSAELIRVLRKLTQEREPQTLYDIERLYHSCRQEVEVTKETLHHLRLIWHNSPSEAVRMKVLAIVDRLLDRSIMREGDPNFVTVYRWLRHLEETVSPYKSAESLKIILVLLQRAKAIQIDPLTPLTQVQASFDHLGEYNRFCSFF</sequence>
<keyword evidence="2" id="KW-1185">Reference proteome</keyword>
<feature type="non-terminal residue" evidence="1">
    <location>
        <position position="1"/>
    </location>
</feature>
<dbReference type="AlphaFoldDB" id="A0A1Y2HXU0"/>
<protein>
    <submittedName>
        <fullName evidence="1">Uncharacterized protein</fullName>
    </submittedName>
</protein>
<evidence type="ECO:0000313" key="2">
    <source>
        <dbReference type="Proteomes" id="UP000193411"/>
    </source>
</evidence>
<name>A0A1Y2HXU0_9FUNG</name>
<accession>A0A1Y2HXU0</accession>
<dbReference type="OrthoDB" id="2155169at2759"/>
<comment type="caution">
    <text evidence="1">The sequence shown here is derived from an EMBL/GenBank/DDBJ whole genome shotgun (WGS) entry which is preliminary data.</text>
</comment>
<dbReference type="EMBL" id="MCFL01000005">
    <property type="protein sequence ID" value="ORZ39445.1"/>
    <property type="molecule type" value="Genomic_DNA"/>
</dbReference>
<gene>
    <name evidence="1" type="ORF">BCR44DRAFT_110117</name>
</gene>